<organism evidence="1">
    <name type="scientific">Drosophila melanogaster</name>
    <name type="common">Fruit fly</name>
    <dbReference type="NCBI Taxonomy" id="7227"/>
    <lineage>
        <taxon>Eukaryota</taxon>
        <taxon>Metazoa</taxon>
        <taxon>Ecdysozoa</taxon>
        <taxon>Arthropoda</taxon>
        <taxon>Hexapoda</taxon>
        <taxon>Insecta</taxon>
        <taxon>Pterygota</taxon>
        <taxon>Neoptera</taxon>
        <taxon>Endopterygota</taxon>
        <taxon>Diptera</taxon>
        <taxon>Brachycera</taxon>
        <taxon>Muscomorpha</taxon>
        <taxon>Ephydroidea</taxon>
        <taxon>Drosophilidae</taxon>
        <taxon>Drosophila</taxon>
        <taxon>Sophophora</taxon>
    </lineage>
</organism>
<evidence type="ECO:0000313" key="2">
    <source>
        <dbReference type="FlyBase" id="FBgn0043070"/>
    </source>
</evidence>
<dbReference type="FlyBase" id="FBgn0043070">
    <property type="gene designation" value="MESK2"/>
</dbReference>
<accession>Q95T14</accession>
<name>Q95T14_DROME</name>
<dbReference type="EMBL" id="AY060382">
    <property type="protein sequence ID" value="AAL25421.1"/>
    <property type="molecule type" value="mRNA"/>
</dbReference>
<evidence type="ECO:0000313" key="1">
    <source>
        <dbReference type="EMBL" id="AAL25421.1"/>
    </source>
</evidence>
<dbReference type="OrthoDB" id="741027at2759"/>
<reference evidence="1" key="1">
    <citation type="submission" date="2001-10" db="EMBL/GenBank/DDBJ databases">
        <authorList>
            <person name="Stapleton M."/>
            <person name="Brokstein P."/>
            <person name="Hong L."/>
            <person name="Agbayani A."/>
            <person name="Carlson J."/>
            <person name="Champe M."/>
            <person name="Chavez C."/>
            <person name="Dorsett V."/>
            <person name="Farfan D."/>
            <person name="Frise E."/>
            <person name="George R."/>
            <person name="Gonzalez M."/>
            <person name="Guarin H."/>
            <person name="Li P."/>
            <person name="Liao G."/>
            <person name="Miranda A."/>
            <person name="Mungall C.J."/>
            <person name="Nunoo J."/>
            <person name="Pacleb J."/>
            <person name="Paragas V."/>
            <person name="Park S."/>
            <person name="Phouanenavong S."/>
            <person name="Wan K."/>
            <person name="Yu C."/>
            <person name="Lewis S.E."/>
            <person name="Rubin G.M."/>
            <person name="Celniker S."/>
        </authorList>
    </citation>
    <scope>NUCLEOTIDE SEQUENCE</scope>
    <source>
        <strain evidence="1">Berkeley</strain>
    </source>
</reference>
<dbReference type="AGR" id="FB:FBgn0043070"/>
<proteinExistence type="evidence at transcript level"/>
<gene>
    <name evidence="2" type="primary">MESK2</name>
    <name evidence="2" type="ORF">CG15669</name>
</gene>
<protein>
    <submittedName>
        <fullName evidence="1">LD27504p</fullName>
    </submittedName>
</protein>
<sequence length="119" mass="13565">MVLWPLGVASLSHSSSIVVTAATSNSIPAKGAHRIASHRIDPLIDHREISAQLPSLPLHLVHQLEQQQQQTTIIIKFINYNDNRTTAAADCRRFHLESCKMHTIHITFRYRYRYTCSCD</sequence>
<dbReference type="AlphaFoldDB" id="Q95T14"/>